<proteinExistence type="predicted"/>
<dbReference type="InterPro" id="IPR011989">
    <property type="entry name" value="ARM-like"/>
</dbReference>
<evidence type="ECO:0000256" key="1">
    <source>
        <dbReference type="SAM" id="SignalP"/>
    </source>
</evidence>
<keyword evidence="3" id="KW-1185">Reference proteome</keyword>
<feature type="chain" id="PRO_5046692304" description="HEAT repeat domain-containing protein" evidence="1">
    <location>
        <begin position="24"/>
        <end position="616"/>
    </location>
</feature>
<name>A0ABP9V5A0_9BACT</name>
<organism evidence="2 3">
    <name type="scientific">Rubritalea halochordaticola</name>
    <dbReference type="NCBI Taxonomy" id="714537"/>
    <lineage>
        <taxon>Bacteria</taxon>
        <taxon>Pseudomonadati</taxon>
        <taxon>Verrucomicrobiota</taxon>
        <taxon>Verrucomicrobiia</taxon>
        <taxon>Verrucomicrobiales</taxon>
        <taxon>Rubritaleaceae</taxon>
        <taxon>Rubritalea</taxon>
    </lineage>
</organism>
<dbReference type="RefSeq" id="WP_346189751.1">
    <property type="nucleotide sequence ID" value="NZ_BAABRL010000013.1"/>
</dbReference>
<protein>
    <recommendedName>
        <fullName evidence="4">HEAT repeat domain-containing protein</fullName>
    </recommendedName>
</protein>
<evidence type="ECO:0008006" key="4">
    <source>
        <dbReference type="Google" id="ProtNLM"/>
    </source>
</evidence>
<keyword evidence="1" id="KW-0732">Signal</keyword>
<dbReference type="InterPro" id="IPR016024">
    <property type="entry name" value="ARM-type_fold"/>
</dbReference>
<dbReference type="Proteomes" id="UP001424741">
    <property type="component" value="Unassembled WGS sequence"/>
</dbReference>
<dbReference type="EMBL" id="BAABRL010000013">
    <property type="protein sequence ID" value="GAA5497215.1"/>
    <property type="molecule type" value="Genomic_DNA"/>
</dbReference>
<reference evidence="2 3" key="1">
    <citation type="submission" date="2024-02" db="EMBL/GenBank/DDBJ databases">
        <title>Rubritalea halochordaticola NBRC 107102.</title>
        <authorList>
            <person name="Ichikawa N."/>
            <person name="Katano-Makiyama Y."/>
            <person name="Hidaka K."/>
        </authorList>
    </citation>
    <scope>NUCLEOTIDE SEQUENCE [LARGE SCALE GENOMIC DNA]</scope>
    <source>
        <strain evidence="2 3">NBRC 107102</strain>
    </source>
</reference>
<dbReference type="Gene3D" id="1.25.10.10">
    <property type="entry name" value="Leucine-rich Repeat Variant"/>
    <property type="match status" value="2"/>
</dbReference>
<evidence type="ECO:0000313" key="3">
    <source>
        <dbReference type="Proteomes" id="UP001424741"/>
    </source>
</evidence>
<sequence length="616" mass="67820">MSFSKSPLIVIFVLLAAPSATHADEPASLKESIARIHEVASAKKYYDLSEKEKALIKEISEIGPDALPHLAELLKHDKRAVTVVAAEAIEEIAGGVDSIDAKFLPAILHGLDNDHSGLPNVLAKIGTKKARAEYLSRYLSDRTSPENQYQNGFSWYGAEFLPGIVETIRSDSGLSSSDVYLLGAALRNFPEKDGKAAAQQLMKLVEDRNTKIQTKRAVLAMIGNLGPPALVVEDRILTIWENQQDFRSEAESALVGIRSKKTGVILADQLKSKPDLRLLGYIAEVGPAAESAGTQVAELLDHSDWEFRLGAARTIGFIGYHGADARLVELVNEPSDVRLKWVAAETLGRLKSKDALKALNDAAKEHWHPAVRNTAKTAVSKIETNSNYELKHHKENFPFEYYDYEYMGIELLEDYHIPAVVDPSSLSARQEAHPELIGKLTYPSEIVIFGAFDEEEQKAEQGDDVIIAVNEGNMVEHRQKISVTPDVGIRVPKGWLLGSDRGEWGGELVFKGDDSEHYKILEENIDGIYKLGERYIAVTGLSHLTLNDGIIYELKFVDGKWRAERWRALPGAPRSSGQLKSGDVMVATYGGGMVVLSANGDFRMAANTPKPERSTE</sequence>
<gene>
    <name evidence="2" type="ORF">Rhal01_03408</name>
</gene>
<accession>A0ABP9V5A0</accession>
<feature type="signal peptide" evidence="1">
    <location>
        <begin position="1"/>
        <end position="23"/>
    </location>
</feature>
<dbReference type="SUPFAM" id="SSF48371">
    <property type="entry name" value="ARM repeat"/>
    <property type="match status" value="1"/>
</dbReference>
<evidence type="ECO:0000313" key="2">
    <source>
        <dbReference type="EMBL" id="GAA5497215.1"/>
    </source>
</evidence>
<comment type="caution">
    <text evidence="2">The sequence shown here is derived from an EMBL/GenBank/DDBJ whole genome shotgun (WGS) entry which is preliminary data.</text>
</comment>